<reference evidence="1 2" key="1">
    <citation type="journal article" date="2014" name="PLoS ONE">
        <title>Genome Sequence of Candidatus Nitrososphaera evergladensis from Group I.1b Enriched from Everglades Soil Reveals Novel Genomic Features of the Ammonia-Oxidizing Archaea.</title>
        <authorList>
            <person name="Zhalnina K.V."/>
            <person name="Dias R."/>
            <person name="Leonard M.T."/>
            <person name="Dorr de Quadros P."/>
            <person name="Camargo F.A."/>
            <person name="Drew J.C."/>
            <person name="Farmerie W.G."/>
            <person name="Daroub S.H."/>
            <person name="Triplett E.W."/>
        </authorList>
    </citation>
    <scope>NUCLEOTIDE SEQUENCE [LARGE SCALE GENOMIC DNA]</scope>
    <source>
        <strain evidence="1 2">SR1</strain>
    </source>
</reference>
<evidence type="ECO:0000313" key="1">
    <source>
        <dbReference type="EMBL" id="AIF82303.1"/>
    </source>
</evidence>
<dbReference type="SUPFAM" id="SSF81301">
    <property type="entry name" value="Nucleotidyltransferase"/>
    <property type="match status" value="1"/>
</dbReference>
<organism evidence="1 2">
    <name type="scientific">Candidatus Nitrososphaera evergladensis SR1</name>
    <dbReference type="NCBI Taxonomy" id="1459636"/>
    <lineage>
        <taxon>Archaea</taxon>
        <taxon>Nitrososphaerota</taxon>
        <taxon>Nitrososphaeria</taxon>
        <taxon>Nitrososphaerales</taxon>
        <taxon>Nitrososphaeraceae</taxon>
        <taxon>Nitrososphaera</taxon>
    </lineage>
</organism>
<dbReference type="GeneID" id="41596142"/>
<dbReference type="EMBL" id="CP007174">
    <property type="protein sequence ID" value="AIF82303.1"/>
    <property type="molecule type" value="Genomic_DNA"/>
</dbReference>
<dbReference type="eggNOG" id="arCOG05472">
    <property type="taxonomic scope" value="Archaea"/>
</dbReference>
<sequence>MLRDDLESRETEIIRILSSLPKGFFVVIGGYAVSALSIHRFSVDCDMVILRKDAMKFSDLLKKEGYRKEKSAKGFDEAHHSEVDIYVKSFGGMRVSVDLFINGITSRKTEAWWNYEYIKENSTEAIVVGTKNSASTTVPTKELLMVMKMHSARDVDMRDIVMLSEGVDWTAVLKHAMRRTKSILVKQVTEIIGRMEEEQFIQSLRAAFGLRRNIEPLISDCKKNLSKLRQKIESSSK</sequence>
<keyword evidence="2" id="KW-1185">Reference proteome</keyword>
<dbReference type="AlphaFoldDB" id="A0A075MM33"/>
<dbReference type="Gene3D" id="3.30.460.40">
    <property type="match status" value="1"/>
</dbReference>
<dbReference type="STRING" id="1459636.NTE_00221"/>
<dbReference type="OrthoDB" id="165795at2157"/>
<dbReference type="HOGENOM" id="CLU_1197616_0_0_2"/>
<gene>
    <name evidence="1" type="ORF">NTE_00221</name>
</gene>
<evidence type="ECO:0008006" key="3">
    <source>
        <dbReference type="Google" id="ProtNLM"/>
    </source>
</evidence>
<dbReference type="Proteomes" id="UP000028194">
    <property type="component" value="Chromosome"/>
</dbReference>
<proteinExistence type="predicted"/>
<name>A0A075MM33_9ARCH</name>
<evidence type="ECO:0000313" key="2">
    <source>
        <dbReference type="Proteomes" id="UP000028194"/>
    </source>
</evidence>
<accession>A0A075MM33</accession>
<dbReference type="KEGG" id="nev:NTE_00221"/>
<dbReference type="InterPro" id="IPR043519">
    <property type="entry name" value="NT_sf"/>
</dbReference>
<dbReference type="RefSeq" id="WP_148699316.1">
    <property type="nucleotide sequence ID" value="NZ_CP007174.1"/>
</dbReference>
<protein>
    <recommendedName>
        <fullName evidence="3">Nucleotidyltransferase family protein</fullName>
    </recommendedName>
</protein>